<evidence type="ECO:0000256" key="12">
    <source>
        <dbReference type="ARBA" id="ARBA00023136"/>
    </source>
</evidence>
<feature type="coiled-coil region" evidence="19">
    <location>
        <begin position="423"/>
        <end position="464"/>
    </location>
</feature>
<evidence type="ECO:0000256" key="16">
    <source>
        <dbReference type="ARBA" id="ARBA00061687"/>
    </source>
</evidence>
<evidence type="ECO:0000256" key="2">
    <source>
        <dbReference type="ARBA" id="ARBA00004304"/>
    </source>
</evidence>
<feature type="compositionally biased region" description="Basic and acidic residues" evidence="20">
    <location>
        <begin position="538"/>
        <end position="547"/>
    </location>
</feature>
<feature type="compositionally biased region" description="Low complexity" evidence="20">
    <location>
        <begin position="718"/>
        <end position="727"/>
    </location>
</feature>
<evidence type="ECO:0000256" key="3">
    <source>
        <dbReference type="ARBA" id="ARBA00004389"/>
    </source>
</evidence>
<keyword evidence="10 19" id="KW-0175">Coiled coil</keyword>
<dbReference type="Gene3D" id="2.60.200.20">
    <property type="match status" value="1"/>
</dbReference>
<dbReference type="GO" id="GO:0031966">
    <property type="term" value="C:mitochondrial membrane"/>
    <property type="evidence" value="ECO:0007669"/>
    <property type="project" value="UniProtKB-SubCell"/>
</dbReference>
<feature type="compositionally biased region" description="Acidic residues" evidence="20">
    <location>
        <begin position="548"/>
        <end position="570"/>
    </location>
</feature>
<protein>
    <recommendedName>
        <fullName evidence="18">Sarcolemmal membrane-associated protein</fullName>
    </recommendedName>
</protein>
<dbReference type="Proteomes" id="UP001292094">
    <property type="component" value="Unassembled WGS sequence"/>
</dbReference>
<keyword evidence="12" id="KW-0472">Membrane</keyword>
<evidence type="ECO:0000256" key="19">
    <source>
        <dbReference type="SAM" id="Coils"/>
    </source>
</evidence>
<gene>
    <name evidence="22" type="ORF">Pmani_029783</name>
</gene>
<evidence type="ECO:0000256" key="5">
    <source>
        <dbReference type="ARBA" id="ARBA00022490"/>
    </source>
</evidence>
<evidence type="ECO:0000256" key="20">
    <source>
        <dbReference type="SAM" id="MobiDB-lite"/>
    </source>
</evidence>
<evidence type="ECO:0000256" key="13">
    <source>
        <dbReference type="ARBA" id="ARBA00023212"/>
    </source>
</evidence>
<dbReference type="InterPro" id="IPR000253">
    <property type="entry name" value="FHA_dom"/>
</dbReference>
<keyword evidence="6" id="KW-0597">Phosphoprotein</keyword>
<dbReference type="CDD" id="cd22679">
    <property type="entry name" value="FHA_SLMAP"/>
    <property type="match status" value="1"/>
</dbReference>
<dbReference type="Pfam" id="PF00498">
    <property type="entry name" value="FHA"/>
    <property type="match status" value="1"/>
</dbReference>
<dbReference type="PANTHER" id="PTHR15715">
    <property type="entry name" value="CENTROSOMAL PROTEIN OF 170 KDA"/>
    <property type="match status" value="1"/>
</dbReference>
<organism evidence="22 23">
    <name type="scientific">Petrolisthes manimaculis</name>
    <dbReference type="NCBI Taxonomy" id="1843537"/>
    <lineage>
        <taxon>Eukaryota</taxon>
        <taxon>Metazoa</taxon>
        <taxon>Ecdysozoa</taxon>
        <taxon>Arthropoda</taxon>
        <taxon>Crustacea</taxon>
        <taxon>Multicrustacea</taxon>
        <taxon>Malacostraca</taxon>
        <taxon>Eumalacostraca</taxon>
        <taxon>Eucarida</taxon>
        <taxon>Decapoda</taxon>
        <taxon>Pleocyemata</taxon>
        <taxon>Anomura</taxon>
        <taxon>Galatheoidea</taxon>
        <taxon>Porcellanidae</taxon>
        <taxon>Petrolisthes</taxon>
    </lineage>
</organism>
<dbReference type="InterPro" id="IPR051176">
    <property type="entry name" value="Cent_Immune-Sig_Mod"/>
</dbReference>
<dbReference type="PROSITE" id="PS50006">
    <property type="entry name" value="FHA_DOMAIN"/>
    <property type="match status" value="1"/>
</dbReference>
<reference evidence="22" key="1">
    <citation type="submission" date="2023-11" db="EMBL/GenBank/DDBJ databases">
        <title>Genome assemblies of two species of porcelain crab, Petrolisthes cinctipes and Petrolisthes manimaculis (Anomura: Porcellanidae).</title>
        <authorList>
            <person name="Angst P."/>
        </authorList>
    </citation>
    <scope>NUCLEOTIDE SEQUENCE</scope>
    <source>
        <strain evidence="22">PB745_02</strain>
        <tissue evidence="22">Gill</tissue>
    </source>
</reference>
<evidence type="ECO:0000256" key="17">
    <source>
        <dbReference type="ARBA" id="ARBA00066015"/>
    </source>
</evidence>
<feature type="coiled-coil region" evidence="19">
    <location>
        <begin position="257"/>
        <end position="351"/>
    </location>
</feature>
<keyword evidence="23" id="KW-1185">Reference proteome</keyword>
<feature type="coiled-coil region" evidence="19">
    <location>
        <begin position="171"/>
        <end position="229"/>
    </location>
</feature>
<proteinExistence type="inferred from homology"/>
<evidence type="ECO:0000256" key="14">
    <source>
        <dbReference type="ARBA" id="ARBA00057671"/>
    </source>
</evidence>
<dbReference type="EMBL" id="JAWZYT010003563">
    <property type="protein sequence ID" value="KAK4297832.1"/>
    <property type="molecule type" value="Genomic_DNA"/>
</dbReference>
<dbReference type="SUPFAM" id="SSF49879">
    <property type="entry name" value="SMAD/FHA domain"/>
    <property type="match status" value="1"/>
</dbReference>
<dbReference type="AlphaFoldDB" id="A0AAE1NZA7"/>
<keyword evidence="11" id="KW-0496">Mitochondrion</keyword>
<dbReference type="GO" id="GO:0005789">
    <property type="term" value="C:endoplasmic reticulum membrane"/>
    <property type="evidence" value="ECO:0007669"/>
    <property type="project" value="UniProtKB-SubCell"/>
</dbReference>
<feature type="compositionally biased region" description="Polar residues" evidence="20">
    <location>
        <begin position="819"/>
        <end position="830"/>
    </location>
</feature>
<accession>A0AAE1NZA7</accession>
<keyword evidence="4" id="KW-1003">Cell membrane</keyword>
<dbReference type="InterPro" id="IPR008984">
    <property type="entry name" value="SMAD_FHA_dom_sf"/>
</dbReference>
<comment type="subunit">
    <text evidence="17">Homodimer. Interacts with myosin. Interacts with SIKE1 and both associate with the STRIPAK core complex composed of PP2A catalytic and scaffolding subunits, the striatins (PP2A regulatory subunits), the striatin-associated proteins MOB4, STRIP1 and STRIP2, PDCD10 and members of the STE20 kinases, such as STK24 and STK26. Interacts (via FHA domain) with STK3 (when phosphorylated); the interaction associates STK3 with the STRIPAK complex.</text>
</comment>
<dbReference type="GO" id="GO:0005813">
    <property type="term" value="C:centrosome"/>
    <property type="evidence" value="ECO:0007669"/>
    <property type="project" value="UniProtKB-SubCell"/>
</dbReference>
<feature type="region of interest" description="Disordered" evidence="20">
    <location>
        <begin position="889"/>
        <end position="926"/>
    </location>
</feature>
<dbReference type="FunFam" id="2.60.200.20:FF:000003">
    <property type="entry name" value="sarcolemmal membrane-associated protein isoform X2"/>
    <property type="match status" value="1"/>
</dbReference>
<evidence type="ECO:0000313" key="22">
    <source>
        <dbReference type="EMBL" id="KAK4297832.1"/>
    </source>
</evidence>
<evidence type="ECO:0000256" key="15">
    <source>
        <dbReference type="ARBA" id="ARBA00060409"/>
    </source>
</evidence>
<keyword evidence="9" id="KW-1133">Transmembrane helix</keyword>
<feature type="region of interest" description="Disordered" evidence="20">
    <location>
        <begin position="538"/>
        <end position="577"/>
    </location>
</feature>
<evidence type="ECO:0000256" key="4">
    <source>
        <dbReference type="ARBA" id="ARBA00022475"/>
    </source>
</evidence>
<feature type="compositionally biased region" description="Low complexity" evidence="20">
    <location>
        <begin position="765"/>
        <end position="803"/>
    </location>
</feature>
<feature type="region of interest" description="Disordered" evidence="20">
    <location>
        <begin position="764"/>
        <end position="830"/>
    </location>
</feature>
<evidence type="ECO:0000256" key="9">
    <source>
        <dbReference type="ARBA" id="ARBA00022989"/>
    </source>
</evidence>
<keyword evidence="8" id="KW-0256">Endoplasmic reticulum</keyword>
<keyword evidence="7" id="KW-0812">Transmembrane</keyword>
<feature type="domain" description="FHA" evidence="21">
    <location>
        <begin position="39"/>
        <end position="94"/>
    </location>
</feature>
<evidence type="ECO:0000313" key="23">
    <source>
        <dbReference type="Proteomes" id="UP001292094"/>
    </source>
</evidence>
<feature type="compositionally biased region" description="Basic and acidic residues" evidence="20">
    <location>
        <begin position="889"/>
        <end position="923"/>
    </location>
</feature>
<feature type="region of interest" description="Disordered" evidence="20">
    <location>
        <begin position="712"/>
        <end position="731"/>
    </location>
</feature>
<comment type="caution">
    <text evidence="22">The sequence shown here is derived from an EMBL/GenBank/DDBJ whole genome shotgun (WGS) entry which is preliminary data.</text>
</comment>
<name>A0AAE1NZA7_9EUCA</name>
<comment type="subcellular location">
    <subcellularLocation>
        <location evidence="15">Cell membrane</location>
        <location evidence="15">Sarcolemma</location>
        <topology evidence="15">Single-pass type IV membrane protein</topology>
    </subcellularLocation>
    <subcellularLocation>
        <location evidence="1">Cytoplasm</location>
        <location evidence="1">Cytoskeleton</location>
        <location evidence="1">Microtubule organizing center</location>
        <location evidence="1">Centrosome</location>
    </subcellularLocation>
    <subcellularLocation>
        <location evidence="3">Endoplasmic reticulum membrane</location>
        <topology evidence="3">Single-pass membrane protein</topology>
    </subcellularLocation>
    <subcellularLocation>
        <location evidence="2">Mitochondrion membrane</location>
        <topology evidence="2">Single-pass membrane protein</topology>
    </subcellularLocation>
</comment>
<sequence length="1032" mass="113825">MKGLSVIESAPSRLAGYVSDDREALEDRQERTLVLDQPVKIGRSVARARPATNNAIFDCKVLSRNHALLWYENGKFYLQDTKSSNGTFVNNQRLSKGSEESAPREVCSGDIVQFGVDVMENSRKVTHGCIVATLKLYMPDGQEAKASPSTAVGGAVSSVTAQELYQLRTYLQEAQHREQQIESKLATLQRLVSSTQEAATHSWKAMIDEDRLLQRLETLEAQLTTYAKNYPEDSVREEMRRVLEEKCQSESTAKESIRRILEEKLEAVTKLADLERTVSGSENEVSHMRGVCEGAQRELAHLLDQQAAHNEQVAQLTEKLKLAEEEAREAAEGHEQEIKEMEAKLAERVGDEAKLQARLESVAAEGDFTKEQLSALKAKYENIKNGEISSGGGGGSALIRTTTKDLTDLDLSSIEPGDMRVALESSQRETHNLRARLQDAQDQLRQAQANVSQLKREAAVADSAEAACLTTRARLQEELCEAKGVSAGSVALTKHLQDQIGELEERLRDSQGLHHPKIYDDIYDDNTSTLVRKKKDLPKDRDKLNEDDAKDSEEDEEEEERTKDIEEDPDNTLTIIPTKDNNAAIITTPKECLDSNVNGSLEDKEEKESSLAEENTVRADIKRLQELLDGSRAAQVVAEREVERVRGELAQASSSAITASHEASNLRQQLAASEALVSEKMASVGWLQGQVRRLEEAGSEVRSQLATITSRLREEQQRAATAHQQTHTLRDKLSEAEKLAQATVEEAEMLKRRIAGLEERLEVYPTSSSSSTPLILPPSSSGTLNVSSSTSSSSSNSSSSSSSQERVEEDSPSNPHRGLQQNPETVTNEQPISTSAAVTEVLKNSVNSPGSQDEALFISGGVNSEAVVTELRDKMRKLQRELSETRRECSDLKDKERTMVEELEGGDKTRRRRTDEGDGKQQQEMDGLVTPISEKCPDSTGGPLGSKTSLETEVAMLREERDSLRKKLGLITEDYQLLSVQNKTAVALSLVPLCLLLLGFITAFYDTVSAFTATTEYHPPPELPPSPPPAAL</sequence>
<comment type="function">
    <text evidence="14">Associates with the striatin-interacting phosphatase and kinase (STRIPAK) core complex, forming the extended (SIKE1:SLMAP)STRIPAK complex. The (SIKE1:SLMAP)STRIPAK complex dephosphorylates STK3 leading to the inhibition of Hippo signaling and the control of cell growth. May play a role during myoblast fusion.</text>
</comment>
<dbReference type="GO" id="GO:0042383">
    <property type="term" value="C:sarcolemma"/>
    <property type="evidence" value="ECO:0007669"/>
    <property type="project" value="UniProtKB-SubCell"/>
</dbReference>
<dbReference type="CDD" id="cd21911">
    <property type="entry name" value="CC1_SLMAP"/>
    <property type="match status" value="1"/>
</dbReference>
<dbReference type="SMART" id="SM00240">
    <property type="entry name" value="FHA"/>
    <property type="match status" value="1"/>
</dbReference>
<keyword evidence="5" id="KW-0963">Cytoplasm</keyword>
<evidence type="ECO:0000256" key="10">
    <source>
        <dbReference type="ARBA" id="ARBA00023054"/>
    </source>
</evidence>
<evidence type="ECO:0000256" key="1">
    <source>
        <dbReference type="ARBA" id="ARBA00004300"/>
    </source>
</evidence>
<keyword evidence="13" id="KW-0206">Cytoskeleton</keyword>
<evidence type="ECO:0000256" key="11">
    <source>
        <dbReference type="ARBA" id="ARBA00023128"/>
    </source>
</evidence>
<feature type="coiled-coil region" evidence="19">
    <location>
        <begin position="733"/>
        <end position="760"/>
    </location>
</feature>
<dbReference type="PANTHER" id="PTHR15715:SF37">
    <property type="entry name" value="LD47843P"/>
    <property type="match status" value="1"/>
</dbReference>
<evidence type="ECO:0000256" key="8">
    <source>
        <dbReference type="ARBA" id="ARBA00022824"/>
    </source>
</evidence>
<evidence type="ECO:0000256" key="18">
    <source>
        <dbReference type="ARBA" id="ARBA00074026"/>
    </source>
</evidence>
<evidence type="ECO:0000256" key="6">
    <source>
        <dbReference type="ARBA" id="ARBA00022553"/>
    </source>
</evidence>
<comment type="similarity">
    <text evidence="16">Belongs to the SLMAP family.</text>
</comment>
<evidence type="ECO:0000259" key="21">
    <source>
        <dbReference type="PROSITE" id="PS50006"/>
    </source>
</evidence>
<evidence type="ECO:0000256" key="7">
    <source>
        <dbReference type="ARBA" id="ARBA00022692"/>
    </source>
</evidence>